<reference evidence="2 3" key="1">
    <citation type="submission" date="2018-02" db="EMBL/GenBank/DDBJ databases">
        <title>The genomes of Aspergillus section Nigri reveals drivers in fungal speciation.</title>
        <authorList>
            <consortium name="DOE Joint Genome Institute"/>
            <person name="Vesth T.C."/>
            <person name="Nybo J."/>
            <person name="Theobald S."/>
            <person name="Brandl J."/>
            <person name="Frisvad J.C."/>
            <person name="Nielsen K.F."/>
            <person name="Lyhne E.K."/>
            <person name="Kogle M.E."/>
            <person name="Kuo A."/>
            <person name="Riley R."/>
            <person name="Clum A."/>
            <person name="Nolan M."/>
            <person name="Lipzen A."/>
            <person name="Salamov A."/>
            <person name="Henrissat B."/>
            <person name="Wiebenga A."/>
            <person name="De vries R.P."/>
            <person name="Grigoriev I.V."/>
            <person name="Mortensen U.H."/>
            <person name="Andersen M.R."/>
            <person name="Baker S.E."/>
        </authorList>
    </citation>
    <scope>NUCLEOTIDE SEQUENCE [LARGE SCALE GENOMIC DNA]</scope>
    <source>
        <strain evidence="2 3">CBS 101889</strain>
    </source>
</reference>
<dbReference type="RefSeq" id="XP_025546950.1">
    <property type="nucleotide sequence ID" value="XM_025696513.1"/>
</dbReference>
<evidence type="ECO:0000313" key="2">
    <source>
        <dbReference type="EMBL" id="RAL07796.1"/>
    </source>
</evidence>
<evidence type="ECO:0000313" key="3">
    <source>
        <dbReference type="Proteomes" id="UP000248961"/>
    </source>
</evidence>
<dbReference type="AlphaFoldDB" id="A0A395HJJ3"/>
<protein>
    <submittedName>
        <fullName evidence="2">Uncharacterized protein</fullName>
    </submittedName>
</protein>
<proteinExistence type="predicted"/>
<evidence type="ECO:0000256" key="1">
    <source>
        <dbReference type="SAM" id="MobiDB-lite"/>
    </source>
</evidence>
<name>A0A395HJJ3_ASPHC</name>
<dbReference type="InterPro" id="IPR022085">
    <property type="entry name" value="OpdG"/>
</dbReference>
<keyword evidence="3" id="KW-1185">Reference proteome</keyword>
<dbReference type="GeneID" id="37200802"/>
<feature type="compositionally biased region" description="Acidic residues" evidence="1">
    <location>
        <begin position="172"/>
        <end position="190"/>
    </location>
</feature>
<organism evidence="2 3">
    <name type="scientific">Aspergillus homomorphus (strain CBS 101889)</name>
    <dbReference type="NCBI Taxonomy" id="1450537"/>
    <lineage>
        <taxon>Eukaryota</taxon>
        <taxon>Fungi</taxon>
        <taxon>Dikarya</taxon>
        <taxon>Ascomycota</taxon>
        <taxon>Pezizomycotina</taxon>
        <taxon>Eurotiomycetes</taxon>
        <taxon>Eurotiomycetidae</taxon>
        <taxon>Eurotiales</taxon>
        <taxon>Aspergillaceae</taxon>
        <taxon>Aspergillus</taxon>
        <taxon>Aspergillus subgen. Circumdati</taxon>
    </lineage>
</organism>
<sequence>MIQDAQANDPLDPRQAARKVDKLFHDWEERDPDEFYKYARREVFFLQIGVPKIVCSPKGDDETVVTRLVDFLEALTQLPEREFLDKVYKGPSSSDVYKKYYFKSFASIQKPIPTWGPTRQDALNTYILTAQLIERGLLEDTYRPLDLLRWALKSNQWDEVDWSDWETHYSDDGMEEEEEEEEDDDDDEDMPDIDFAVAIAHAYIVHAGITIYTRYPPLPLHEARKNVYARARLERQRAPGPFYSEACETGGKPGYSIERWRFWKQQITELGLQASPECLTLATEAVARRNEIEVRYDPPVQYNPRRKISRAINNQVCFPLGEVSIEPEPPTSSSQEGQGEAWTIL</sequence>
<accession>A0A395HJJ3</accession>
<feature type="region of interest" description="Disordered" evidence="1">
    <location>
        <begin position="323"/>
        <end position="345"/>
    </location>
</feature>
<dbReference type="OrthoDB" id="3350591at2759"/>
<dbReference type="Proteomes" id="UP000248961">
    <property type="component" value="Unassembled WGS sequence"/>
</dbReference>
<feature type="region of interest" description="Disordered" evidence="1">
    <location>
        <begin position="168"/>
        <end position="190"/>
    </location>
</feature>
<gene>
    <name evidence="2" type="ORF">BO97DRAFT_418237</name>
</gene>
<dbReference type="VEuPathDB" id="FungiDB:BO97DRAFT_418237"/>
<dbReference type="STRING" id="1450537.A0A395HJJ3"/>
<dbReference type="EMBL" id="KZ824324">
    <property type="protein sequence ID" value="RAL07796.1"/>
    <property type="molecule type" value="Genomic_DNA"/>
</dbReference>
<dbReference type="Pfam" id="PF12311">
    <property type="entry name" value="DUF3632"/>
    <property type="match status" value="1"/>
</dbReference>